<dbReference type="Pfam" id="PF01571">
    <property type="entry name" value="GCV_T"/>
    <property type="match status" value="1"/>
</dbReference>
<dbReference type="GO" id="GO:0004047">
    <property type="term" value="F:aminomethyltransferase activity"/>
    <property type="evidence" value="ECO:0007669"/>
    <property type="project" value="UniProtKB-EC"/>
</dbReference>
<evidence type="ECO:0000256" key="1">
    <source>
        <dbReference type="ARBA" id="ARBA00008609"/>
    </source>
</evidence>
<evidence type="ECO:0000256" key="6">
    <source>
        <dbReference type="ARBA" id="ARBA00047665"/>
    </source>
</evidence>
<dbReference type="EC" id="2.1.2.10" evidence="2 7"/>
<sequence length="361" mass="39025">MKEIALSETHRALGAKMVPFAGYNMPVSYEGVTAEHQTVREGVGVFDVSHMGEFLIEGPKALELIQKVTSNDASKLEVGRAQYSCLPNETGGIVDDLIVYRVKPETYLLVVNASNIDKDWAHISGYNDAIGAEMRDLSEEYSLLAIQGPKAAEAMQSLSSVDLAGIPFYHFVVGDFADVPYVIISATGYTGSGGFEIYCKNDEVQQIWDRVLEAGASYSIKPIGLAARDTLRLEMGYCLYGNDINDTTSPLEAGLGWITKFTKDFVNSEGLKAQKEAGVERKLVGFELSERGIPRQGYTITDAEGNAIGEVTSGTMSPSMGNGIGMGYVPVSHSKIGTPIGIQIRKKNLPATVVKPPFYKG</sequence>
<dbReference type="NCBIfam" id="NF001567">
    <property type="entry name" value="PRK00389.1"/>
    <property type="match status" value="1"/>
</dbReference>
<keyword evidence="4 7" id="KW-0808">Transferase</keyword>
<feature type="domain" description="Aminomethyltransferase C-terminal" evidence="9">
    <location>
        <begin position="281"/>
        <end position="360"/>
    </location>
</feature>
<dbReference type="InterPro" id="IPR027266">
    <property type="entry name" value="TrmE/GcvT-like"/>
</dbReference>
<dbReference type="Gene3D" id="3.30.70.1400">
    <property type="entry name" value="Aminomethyltransferase beta-barrel domains"/>
    <property type="match status" value="1"/>
</dbReference>
<dbReference type="Gene3D" id="3.30.1360.120">
    <property type="entry name" value="Probable tRNA modification gtpase trme, domain 1"/>
    <property type="match status" value="1"/>
</dbReference>
<keyword evidence="11" id="KW-1185">Reference proteome</keyword>
<dbReference type="SUPFAM" id="SSF103025">
    <property type="entry name" value="Folate-binding domain"/>
    <property type="match status" value="1"/>
</dbReference>
<protein>
    <recommendedName>
        <fullName evidence="2 7">Aminomethyltransferase</fullName>
        <ecNumber evidence="2 7">2.1.2.10</ecNumber>
    </recommendedName>
    <alternativeName>
        <fullName evidence="5 7">Glycine cleavage system T protein</fullName>
    </alternativeName>
</protein>
<proteinExistence type="inferred from homology"/>
<dbReference type="PANTHER" id="PTHR43757">
    <property type="entry name" value="AMINOMETHYLTRANSFERASE"/>
    <property type="match status" value="1"/>
</dbReference>
<dbReference type="Gene3D" id="4.10.1250.10">
    <property type="entry name" value="Aminomethyltransferase fragment"/>
    <property type="match status" value="1"/>
</dbReference>
<comment type="catalytic activity">
    <reaction evidence="6 7">
        <text>N(6)-[(R)-S(8)-aminomethyldihydrolipoyl]-L-lysyl-[protein] + (6S)-5,6,7,8-tetrahydrofolate = N(6)-[(R)-dihydrolipoyl]-L-lysyl-[protein] + (6R)-5,10-methylene-5,6,7,8-tetrahydrofolate + NH4(+)</text>
        <dbReference type="Rhea" id="RHEA:16945"/>
        <dbReference type="Rhea" id="RHEA-COMP:10475"/>
        <dbReference type="Rhea" id="RHEA-COMP:10492"/>
        <dbReference type="ChEBI" id="CHEBI:15636"/>
        <dbReference type="ChEBI" id="CHEBI:28938"/>
        <dbReference type="ChEBI" id="CHEBI:57453"/>
        <dbReference type="ChEBI" id="CHEBI:83100"/>
        <dbReference type="ChEBI" id="CHEBI:83143"/>
        <dbReference type="EC" id="2.1.2.10"/>
    </reaction>
</comment>
<dbReference type="PANTHER" id="PTHR43757:SF2">
    <property type="entry name" value="AMINOMETHYLTRANSFERASE, MITOCHONDRIAL"/>
    <property type="match status" value="1"/>
</dbReference>
<dbReference type="InterPro" id="IPR028896">
    <property type="entry name" value="GcvT/YgfZ/DmdA"/>
</dbReference>
<name>A0ABT7WI31_9FLAO</name>
<comment type="similarity">
    <text evidence="1 7">Belongs to the GcvT family.</text>
</comment>
<dbReference type="InterPro" id="IPR006222">
    <property type="entry name" value="GCVT_N"/>
</dbReference>
<evidence type="ECO:0000256" key="2">
    <source>
        <dbReference type="ARBA" id="ARBA00012616"/>
    </source>
</evidence>
<evidence type="ECO:0000259" key="9">
    <source>
        <dbReference type="Pfam" id="PF08669"/>
    </source>
</evidence>
<evidence type="ECO:0000256" key="3">
    <source>
        <dbReference type="ARBA" id="ARBA00022576"/>
    </source>
</evidence>
<dbReference type="Pfam" id="PF08669">
    <property type="entry name" value="GCV_T_C"/>
    <property type="match status" value="1"/>
</dbReference>
<evidence type="ECO:0000259" key="8">
    <source>
        <dbReference type="Pfam" id="PF01571"/>
    </source>
</evidence>
<dbReference type="EMBL" id="JAUDUY010000009">
    <property type="protein sequence ID" value="MDM9632469.1"/>
    <property type="molecule type" value="Genomic_DNA"/>
</dbReference>
<comment type="function">
    <text evidence="7">The glycine cleavage system catalyzes the degradation of glycine.</text>
</comment>
<dbReference type="InterPro" id="IPR013977">
    <property type="entry name" value="GcvT_C"/>
</dbReference>
<accession>A0ABT7WI31</accession>
<organism evidence="10 11">
    <name type="scientific">Robiginitalea aurantiaca</name>
    <dbReference type="NCBI Taxonomy" id="3056915"/>
    <lineage>
        <taxon>Bacteria</taxon>
        <taxon>Pseudomonadati</taxon>
        <taxon>Bacteroidota</taxon>
        <taxon>Flavobacteriia</taxon>
        <taxon>Flavobacteriales</taxon>
        <taxon>Flavobacteriaceae</taxon>
        <taxon>Robiginitalea</taxon>
    </lineage>
</organism>
<dbReference type="InterPro" id="IPR006223">
    <property type="entry name" value="GcvT"/>
</dbReference>
<gene>
    <name evidence="7 10" type="primary">gcvT</name>
    <name evidence="10" type="ORF">QU605_13400</name>
</gene>
<dbReference type="InterPro" id="IPR029043">
    <property type="entry name" value="GcvT/YgfZ_C"/>
</dbReference>
<dbReference type="InterPro" id="IPR022903">
    <property type="entry name" value="GcvT_bac"/>
</dbReference>
<dbReference type="HAMAP" id="MF_00259">
    <property type="entry name" value="GcvT"/>
    <property type="match status" value="1"/>
</dbReference>
<reference evidence="10" key="1">
    <citation type="submission" date="2023-06" db="EMBL/GenBank/DDBJ databases">
        <title>Robiginitalea aurantiacus sp. nov. and Algoriphagus sediminis sp. nov., isolated from coastal sediment.</title>
        <authorList>
            <person name="Zhou Z.Y."/>
            <person name="An J."/>
            <person name="Jia Y.W."/>
            <person name="Du Z.J."/>
        </authorList>
    </citation>
    <scope>NUCLEOTIDE SEQUENCE</scope>
    <source>
        <strain evidence="10">M39</strain>
    </source>
</reference>
<comment type="caution">
    <text evidence="10">The sequence shown here is derived from an EMBL/GenBank/DDBJ whole genome shotgun (WGS) entry which is preliminary data.</text>
</comment>
<dbReference type="RefSeq" id="WP_289725832.1">
    <property type="nucleotide sequence ID" value="NZ_JAUDUY010000009.1"/>
</dbReference>
<evidence type="ECO:0000313" key="11">
    <source>
        <dbReference type="Proteomes" id="UP001174839"/>
    </source>
</evidence>
<dbReference type="Gene3D" id="2.40.30.110">
    <property type="entry name" value="Aminomethyltransferase beta-barrel domains"/>
    <property type="match status" value="1"/>
</dbReference>
<keyword evidence="3 7" id="KW-0032">Aminotransferase</keyword>
<evidence type="ECO:0000313" key="10">
    <source>
        <dbReference type="EMBL" id="MDM9632469.1"/>
    </source>
</evidence>
<evidence type="ECO:0000256" key="5">
    <source>
        <dbReference type="ARBA" id="ARBA00031395"/>
    </source>
</evidence>
<dbReference type="SUPFAM" id="SSF101790">
    <property type="entry name" value="Aminomethyltransferase beta-barrel domain"/>
    <property type="match status" value="1"/>
</dbReference>
<evidence type="ECO:0000256" key="4">
    <source>
        <dbReference type="ARBA" id="ARBA00022679"/>
    </source>
</evidence>
<evidence type="ECO:0000256" key="7">
    <source>
        <dbReference type="HAMAP-Rule" id="MF_00259"/>
    </source>
</evidence>
<dbReference type="NCBIfam" id="TIGR00528">
    <property type="entry name" value="gcvT"/>
    <property type="match status" value="1"/>
</dbReference>
<feature type="domain" description="GCVT N-terminal" evidence="8">
    <location>
        <begin position="7"/>
        <end position="263"/>
    </location>
</feature>
<comment type="subunit">
    <text evidence="7">The glycine cleavage system is composed of four proteins: P, T, L and H.</text>
</comment>
<dbReference type="Proteomes" id="UP001174839">
    <property type="component" value="Unassembled WGS sequence"/>
</dbReference>
<dbReference type="PIRSF" id="PIRSF006487">
    <property type="entry name" value="GcvT"/>
    <property type="match status" value="1"/>
</dbReference>